<organism evidence="2 3">
    <name type="scientific">Candidatus Daviesbacteria bacterium GW2011_GWB1_41_5</name>
    <dbReference type="NCBI Taxonomy" id="1618429"/>
    <lineage>
        <taxon>Bacteria</taxon>
        <taxon>Candidatus Daviesiibacteriota</taxon>
    </lineage>
</organism>
<feature type="transmembrane region" description="Helical" evidence="1">
    <location>
        <begin position="12"/>
        <end position="32"/>
    </location>
</feature>
<keyword evidence="1" id="KW-0472">Membrane</keyword>
<keyword evidence="1" id="KW-1133">Transmembrane helix</keyword>
<comment type="caution">
    <text evidence="2">The sequence shown here is derived from an EMBL/GenBank/DDBJ whole genome shotgun (WGS) entry which is preliminary data.</text>
</comment>
<evidence type="ECO:0000313" key="2">
    <source>
        <dbReference type="EMBL" id="KKS14180.1"/>
    </source>
</evidence>
<dbReference type="AlphaFoldDB" id="A0A0G0WN21"/>
<evidence type="ECO:0000256" key="1">
    <source>
        <dbReference type="SAM" id="Phobius"/>
    </source>
</evidence>
<name>A0A0G0WN21_9BACT</name>
<gene>
    <name evidence="2" type="ORF">UU67_C0006G0020</name>
</gene>
<feature type="transmembrane region" description="Helical" evidence="1">
    <location>
        <begin position="52"/>
        <end position="73"/>
    </location>
</feature>
<protein>
    <submittedName>
        <fullName evidence="2">Uncharacterized protein</fullName>
    </submittedName>
</protein>
<evidence type="ECO:0000313" key="3">
    <source>
        <dbReference type="Proteomes" id="UP000034753"/>
    </source>
</evidence>
<dbReference type="EMBL" id="LCBN01000006">
    <property type="protein sequence ID" value="KKS14180.1"/>
    <property type="molecule type" value="Genomic_DNA"/>
</dbReference>
<reference evidence="2 3" key="1">
    <citation type="journal article" date="2015" name="Nature">
        <title>rRNA introns, odd ribosomes, and small enigmatic genomes across a large radiation of phyla.</title>
        <authorList>
            <person name="Brown C.T."/>
            <person name="Hug L.A."/>
            <person name="Thomas B.C."/>
            <person name="Sharon I."/>
            <person name="Castelle C.J."/>
            <person name="Singh A."/>
            <person name="Wilkins M.J."/>
            <person name="Williams K.H."/>
            <person name="Banfield J.F."/>
        </authorList>
    </citation>
    <scope>NUCLEOTIDE SEQUENCE [LARGE SCALE GENOMIC DNA]</scope>
</reference>
<dbReference type="InterPro" id="IPR043716">
    <property type="entry name" value="DUF5657"/>
</dbReference>
<accession>A0A0G0WN21</accession>
<keyword evidence="1" id="KW-0812">Transmembrane</keyword>
<dbReference type="Proteomes" id="UP000034753">
    <property type="component" value="Unassembled WGS sequence"/>
</dbReference>
<proteinExistence type="predicted"/>
<sequence length="74" mass="8279">MPVEGGVDIFLFFRLGILFLAVFYFIFSLIVLRQISLMNETVISDDGPYFRFFGVLHSGLALGVIILLTGMLFG</sequence>
<dbReference type="Pfam" id="PF18901">
    <property type="entry name" value="DUF5657"/>
    <property type="match status" value="1"/>
</dbReference>